<feature type="compositionally biased region" description="Low complexity" evidence="2">
    <location>
        <begin position="452"/>
        <end position="483"/>
    </location>
</feature>
<accession>A0A146KCP4</accession>
<organism evidence="3">
    <name type="scientific">Trepomonas sp. PC1</name>
    <dbReference type="NCBI Taxonomy" id="1076344"/>
    <lineage>
        <taxon>Eukaryota</taxon>
        <taxon>Metamonada</taxon>
        <taxon>Diplomonadida</taxon>
        <taxon>Hexamitidae</taxon>
        <taxon>Hexamitinae</taxon>
        <taxon>Trepomonas</taxon>
    </lineage>
</organism>
<name>A0A146KCP4_9EUKA</name>
<feature type="non-terminal residue" evidence="3">
    <location>
        <position position="1"/>
    </location>
</feature>
<feature type="non-terminal residue" evidence="3">
    <location>
        <position position="562"/>
    </location>
</feature>
<feature type="compositionally biased region" description="Low complexity" evidence="2">
    <location>
        <begin position="383"/>
        <end position="442"/>
    </location>
</feature>
<dbReference type="AlphaFoldDB" id="A0A146KCP4"/>
<sequence>PIYHAPEPVFEHPIELPKPGPEPQMSFEDIPPETEQEPTEPIQPIQQQSQPKIKSTKQKLLEIQQQEKPAKKETAEKQQPGFKKEYDTIDYNPISKAEKRQREANQETQPKTADTQPTAMNDDYARLKRENQSLQKQVLNLEQKIETMDETIKTLQKLLKKKDPTFNLVKLQTQPKIDDSLSNSQLDEIRKKQMGSNLQFNQIDNDYVKPTKKFHDDEQFELQRENDQNQYQKTIQKQQKSEIQFNMQEKDRFAKPKQEFLQAEQQNEVAAIKQKQQQGQFALNGVQKEGVQSFDDFMRARAKFAAQQEIEQRYGNDGLEYEQEQGYDQGYEGDYEQQGYQGYQNQPQRQQNQHQGPVQYQPQYIQQPQYVQPVQQVYQNPQQYQNPPQQFQNQIPQQQQPQQYQPQQPSQQFQPQQPVQYQPQQIQQPSQNVPQPQTQQNYDQPKFEPKFQNQKQQQNSLQTQDDLQNNKNKQQSSSNIMNKINPDFNNPRYKMYKDLDQNYTLLVVQIDENKNELNSLYSKKIGRKEQLRINFLEGRVKELGLEGSKLKMQLKQFEKEFG</sequence>
<feature type="coiled-coil region" evidence="1">
    <location>
        <begin position="124"/>
        <end position="161"/>
    </location>
</feature>
<keyword evidence="1" id="KW-0175">Coiled coil</keyword>
<evidence type="ECO:0000256" key="2">
    <source>
        <dbReference type="SAM" id="MobiDB-lite"/>
    </source>
</evidence>
<feature type="compositionally biased region" description="Basic and acidic residues" evidence="2">
    <location>
        <begin position="68"/>
        <end position="87"/>
    </location>
</feature>
<feature type="region of interest" description="Disordered" evidence="2">
    <location>
        <begin position="383"/>
        <end position="489"/>
    </location>
</feature>
<evidence type="ECO:0000256" key="1">
    <source>
        <dbReference type="SAM" id="Coils"/>
    </source>
</evidence>
<reference evidence="3" key="1">
    <citation type="submission" date="2015-07" db="EMBL/GenBank/DDBJ databases">
        <title>Adaptation to a free-living lifestyle via gene acquisitions in the diplomonad Trepomonas sp. PC1.</title>
        <authorList>
            <person name="Xu F."/>
            <person name="Jerlstrom-Hultqvist J."/>
            <person name="Kolisko M."/>
            <person name="Simpson A.G.B."/>
            <person name="Roger A.J."/>
            <person name="Svard S.G."/>
            <person name="Andersson J.O."/>
        </authorList>
    </citation>
    <scope>NUCLEOTIDE SEQUENCE</scope>
    <source>
        <strain evidence="3">PC1</strain>
    </source>
</reference>
<feature type="compositionally biased region" description="Polar residues" evidence="2">
    <location>
        <begin position="106"/>
        <end position="119"/>
    </location>
</feature>
<dbReference type="EMBL" id="GDID01002588">
    <property type="protein sequence ID" value="JAP94018.1"/>
    <property type="molecule type" value="Transcribed_RNA"/>
</dbReference>
<proteinExistence type="predicted"/>
<feature type="compositionally biased region" description="Basic and acidic residues" evidence="2">
    <location>
        <begin position="96"/>
        <end position="105"/>
    </location>
</feature>
<evidence type="ECO:0000313" key="3">
    <source>
        <dbReference type="EMBL" id="JAP94018.1"/>
    </source>
</evidence>
<feature type="compositionally biased region" description="Low complexity" evidence="2">
    <location>
        <begin position="39"/>
        <end position="53"/>
    </location>
</feature>
<gene>
    <name evidence="3" type="ORF">TPC1_13481</name>
</gene>
<feature type="region of interest" description="Disordered" evidence="2">
    <location>
        <begin position="1"/>
        <end position="120"/>
    </location>
</feature>
<protein>
    <submittedName>
        <fullName evidence="3">Uncharacterized protein</fullName>
    </submittedName>
</protein>